<dbReference type="SUPFAM" id="SSF51322">
    <property type="entry name" value="Cyanovirin-N"/>
    <property type="match status" value="1"/>
</dbReference>
<reference evidence="3" key="2">
    <citation type="submission" date="2023-05" db="EMBL/GenBank/DDBJ databases">
        <authorList>
            <consortium name="Lawrence Berkeley National Laboratory"/>
            <person name="Steindorff A."/>
            <person name="Hensen N."/>
            <person name="Bonometti L."/>
            <person name="Westerberg I."/>
            <person name="Brannstrom I.O."/>
            <person name="Guillou S."/>
            <person name="Cros-Aarteil S."/>
            <person name="Calhoun S."/>
            <person name="Haridas S."/>
            <person name="Kuo A."/>
            <person name="Mondo S."/>
            <person name="Pangilinan J."/>
            <person name="Riley R."/>
            <person name="Labutti K."/>
            <person name="Andreopoulos B."/>
            <person name="Lipzen A."/>
            <person name="Chen C."/>
            <person name="Yanf M."/>
            <person name="Daum C."/>
            <person name="Ng V."/>
            <person name="Clum A."/>
            <person name="Ohm R."/>
            <person name="Martin F."/>
            <person name="Silar P."/>
            <person name="Natvig D."/>
            <person name="Lalanne C."/>
            <person name="Gautier V."/>
            <person name="Ament-Velasquez S.L."/>
            <person name="Kruys A."/>
            <person name="Hutchinson M.I."/>
            <person name="Powell A.J."/>
            <person name="Barry K."/>
            <person name="Miller A.N."/>
            <person name="Grigoriev I.V."/>
            <person name="Debuchy R."/>
            <person name="Gladieux P."/>
            <person name="Thoren M.H."/>
            <person name="Johannesson H."/>
        </authorList>
    </citation>
    <scope>NUCLEOTIDE SEQUENCE</scope>
    <source>
        <strain evidence="3">PSN293</strain>
    </source>
</reference>
<organism evidence="3 4">
    <name type="scientific">Rhypophila decipiens</name>
    <dbReference type="NCBI Taxonomy" id="261697"/>
    <lineage>
        <taxon>Eukaryota</taxon>
        <taxon>Fungi</taxon>
        <taxon>Dikarya</taxon>
        <taxon>Ascomycota</taxon>
        <taxon>Pezizomycotina</taxon>
        <taxon>Sordariomycetes</taxon>
        <taxon>Sordariomycetidae</taxon>
        <taxon>Sordariales</taxon>
        <taxon>Naviculisporaceae</taxon>
        <taxon>Rhypophila</taxon>
    </lineage>
</organism>
<evidence type="ECO:0000256" key="1">
    <source>
        <dbReference type="SAM" id="SignalP"/>
    </source>
</evidence>
<feature type="signal peptide" evidence="1">
    <location>
        <begin position="1"/>
        <end position="22"/>
    </location>
</feature>
<keyword evidence="1" id="KW-0732">Signal</keyword>
<evidence type="ECO:0000313" key="4">
    <source>
        <dbReference type="Proteomes" id="UP001301769"/>
    </source>
</evidence>
<dbReference type="Pfam" id="PF08881">
    <property type="entry name" value="CVNH"/>
    <property type="match status" value="1"/>
</dbReference>
<evidence type="ECO:0000313" key="3">
    <source>
        <dbReference type="EMBL" id="KAK4207654.1"/>
    </source>
</evidence>
<feature type="domain" description="Cyanovirin-N" evidence="2">
    <location>
        <begin position="92"/>
        <end position="189"/>
    </location>
</feature>
<accession>A0AAN7B2A0</accession>
<sequence>MHFFSSSVGTAILMALATGTQAVPTAPVASVVPKPLPAGIEPQIVAGTALPESEAALRSADPDSELVFTPVSVGEDGKLVFADSLDKRSYLGSCNSCGIINGNALECNCRNEGGGWTWSYLNLNFCLANVNGQLAWRLDGNYQLSCGGGHALQDNHLFSARCTTYPGGPYAWAWQKNLDERIHNWNGILACTP</sequence>
<feature type="chain" id="PRO_5042837546" description="Cyanovirin-N domain-containing protein" evidence="1">
    <location>
        <begin position="23"/>
        <end position="193"/>
    </location>
</feature>
<name>A0AAN7B2A0_9PEZI</name>
<proteinExistence type="predicted"/>
<keyword evidence="4" id="KW-1185">Reference proteome</keyword>
<comment type="caution">
    <text evidence="3">The sequence shown here is derived from an EMBL/GenBank/DDBJ whole genome shotgun (WGS) entry which is preliminary data.</text>
</comment>
<dbReference type="EMBL" id="MU858281">
    <property type="protein sequence ID" value="KAK4207654.1"/>
    <property type="molecule type" value="Genomic_DNA"/>
</dbReference>
<dbReference type="InterPro" id="IPR011058">
    <property type="entry name" value="Cyanovirin-N"/>
</dbReference>
<dbReference type="Gene3D" id="2.30.60.10">
    <property type="entry name" value="Cyanovirin-N"/>
    <property type="match status" value="1"/>
</dbReference>
<dbReference type="Proteomes" id="UP001301769">
    <property type="component" value="Unassembled WGS sequence"/>
</dbReference>
<gene>
    <name evidence="3" type="ORF">QBC37DRAFT_406009</name>
</gene>
<reference evidence="3" key="1">
    <citation type="journal article" date="2023" name="Mol. Phylogenet. Evol.">
        <title>Genome-scale phylogeny and comparative genomics of the fungal order Sordariales.</title>
        <authorList>
            <person name="Hensen N."/>
            <person name="Bonometti L."/>
            <person name="Westerberg I."/>
            <person name="Brannstrom I.O."/>
            <person name="Guillou S."/>
            <person name="Cros-Aarteil S."/>
            <person name="Calhoun S."/>
            <person name="Haridas S."/>
            <person name="Kuo A."/>
            <person name="Mondo S."/>
            <person name="Pangilinan J."/>
            <person name="Riley R."/>
            <person name="LaButti K."/>
            <person name="Andreopoulos B."/>
            <person name="Lipzen A."/>
            <person name="Chen C."/>
            <person name="Yan M."/>
            <person name="Daum C."/>
            <person name="Ng V."/>
            <person name="Clum A."/>
            <person name="Steindorff A."/>
            <person name="Ohm R.A."/>
            <person name="Martin F."/>
            <person name="Silar P."/>
            <person name="Natvig D.O."/>
            <person name="Lalanne C."/>
            <person name="Gautier V."/>
            <person name="Ament-Velasquez S.L."/>
            <person name="Kruys A."/>
            <person name="Hutchinson M.I."/>
            <person name="Powell A.J."/>
            <person name="Barry K."/>
            <person name="Miller A.N."/>
            <person name="Grigoriev I.V."/>
            <person name="Debuchy R."/>
            <person name="Gladieux P."/>
            <person name="Hiltunen Thoren M."/>
            <person name="Johannesson H."/>
        </authorList>
    </citation>
    <scope>NUCLEOTIDE SEQUENCE</scope>
    <source>
        <strain evidence="3">PSN293</strain>
    </source>
</reference>
<protein>
    <recommendedName>
        <fullName evidence="2">Cyanovirin-N domain-containing protein</fullName>
    </recommendedName>
</protein>
<dbReference type="AlphaFoldDB" id="A0AAN7B2A0"/>
<dbReference type="InterPro" id="IPR036673">
    <property type="entry name" value="Cyanovirin-N_sf"/>
</dbReference>
<evidence type="ECO:0000259" key="2">
    <source>
        <dbReference type="Pfam" id="PF08881"/>
    </source>
</evidence>